<feature type="region of interest" description="Disordered" evidence="1">
    <location>
        <begin position="1"/>
        <end position="46"/>
    </location>
</feature>
<comment type="caution">
    <text evidence="2">The sequence shown here is derived from an EMBL/GenBank/DDBJ whole genome shotgun (WGS) entry which is preliminary data.</text>
</comment>
<reference evidence="2" key="1">
    <citation type="journal article" date="2023" name="G3 (Bethesda)">
        <title>A reference genome for the long-term kleptoplast-retaining sea slug Elysia crispata morphotype clarki.</title>
        <authorList>
            <person name="Eastman K.E."/>
            <person name="Pendleton A.L."/>
            <person name="Shaikh M.A."/>
            <person name="Suttiyut T."/>
            <person name="Ogas R."/>
            <person name="Tomko P."/>
            <person name="Gavelis G."/>
            <person name="Widhalm J.R."/>
            <person name="Wisecaver J.H."/>
        </authorList>
    </citation>
    <scope>NUCLEOTIDE SEQUENCE</scope>
    <source>
        <strain evidence="2">ECLA1</strain>
    </source>
</reference>
<proteinExistence type="predicted"/>
<gene>
    <name evidence="2" type="ORF">RRG08_057759</name>
</gene>
<evidence type="ECO:0000313" key="3">
    <source>
        <dbReference type="Proteomes" id="UP001283361"/>
    </source>
</evidence>
<feature type="compositionally biased region" description="Polar residues" evidence="1">
    <location>
        <begin position="1"/>
        <end position="10"/>
    </location>
</feature>
<evidence type="ECO:0000256" key="1">
    <source>
        <dbReference type="SAM" id="MobiDB-lite"/>
    </source>
</evidence>
<keyword evidence="3" id="KW-1185">Reference proteome</keyword>
<feature type="compositionally biased region" description="Basic and acidic residues" evidence="1">
    <location>
        <begin position="26"/>
        <end position="37"/>
    </location>
</feature>
<accession>A0AAE0YJA6</accession>
<organism evidence="2 3">
    <name type="scientific">Elysia crispata</name>
    <name type="common">lettuce slug</name>
    <dbReference type="NCBI Taxonomy" id="231223"/>
    <lineage>
        <taxon>Eukaryota</taxon>
        <taxon>Metazoa</taxon>
        <taxon>Spiralia</taxon>
        <taxon>Lophotrochozoa</taxon>
        <taxon>Mollusca</taxon>
        <taxon>Gastropoda</taxon>
        <taxon>Heterobranchia</taxon>
        <taxon>Euthyneura</taxon>
        <taxon>Panpulmonata</taxon>
        <taxon>Sacoglossa</taxon>
        <taxon>Placobranchoidea</taxon>
        <taxon>Plakobranchidae</taxon>
        <taxon>Elysia</taxon>
    </lineage>
</organism>
<dbReference type="Proteomes" id="UP001283361">
    <property type="component" value="Unassembled WGS sequence"/>
</dbReference>
<name>A0AAE0YJA6_9GAST</name>
<protein>
    <submittedName>
        <fullName evidence="2">Uncharacterized protein</fullName>
    </submittedName>
</protein>
<sequence>MVALIESSTRIARAPPTEPSGASVCHSERGRLRRGENDNEESSIPRGYGSCHGLASTIMNHVGCLRRHGRHLYLFL</sequence>
<dbReference type="AlphaFoldDB" id="A0AAE0YJA6"/>
<evidence type="ECO:0000313" key="2">
    <source>
        <dbReference type="EMBL" id="KAK3745959.1"/>
    </source>
</evidence>
<dbReference type="EMBL" id="JAWDGP010006183">
    <property type="protein sequence ID" value="KAK3745959.1"/>
    <property type="molecule type" value="Genomic_DNA"/>
</dbReference>